<dbReference type="PANTHER" id="PTHR35391">
    <property type="entry name" value="C2H2-TYPE DOMAIN-CONTAINING PROTEIN-RELATED"/>
    <property type="match status" value="1"/>
</dbReference>
<feature type="domain" description="C2H2-type" evidence="2">
    <location>
        <begin position="325"/>
        <end position="353"/>
    </location>
</feature>
<feature type="compositionally biased region" description="Polar residues" evidence="1">
    <location>
        <begin position="122"/>
        <end position="132"/>
    </location>
</feature>
<dbReference type="GeneID" id="98175639"/>
<dbReference type="InterPro" id="IPR013087">
    <property type="entry name" value="Znf_C2H2_type"/>
</dbReference>
<dbReference type="EMBL" id="BAAFSV010000002">
    <property type="protein sequence ID" value="GAB1314686.1"/>
    <property type="molecule type" value="Genomic_DNA"/>
</dbReference>
<feature type="compositionally biased region" description="Basic and acidic residues" evidence="1">
    <location>
        <begin position="246"/>
        <end position="268"/>
    </location>
</feature>
<dbReference type="InterPro" id="IPR058925">
    <property type="entry name" value="zf-C2H2_AcuF"/>
</dbReference>
<evidence type="ECO:0000313" key="3">
    <source>
        <dbReference type="EMBL" id="GAB1314686.1"/>
    </source>
</evidence>
<accession>A0ABQ0GA90</accession>
<feature type="compositionally biased region" description="Low complexity" evidence="1">
    <location>
        <begin position="103"/>
        <end position="113"/>
    </location>
</feature>
<gene>
    <name evidence="3" type="ORF">MFIFM68171_04896</name>
</gene>
<dbReference type="Proteomes" id="UP001628179">
    <property type="component" value="Unassembled WGS sequence"/>
</dbReference>
<keyword evidence="4" id="KW-1185">Reference proteome</keyword>
<feature type="compositionally biased region" description="Polar residues" evidence="1">
    <location>
        <begin position="234"/>
        <end position="244"/>
    </location>
</feature>
<dbReference type="PANTHER" id="PTHR35391:SF7">
    <property type="entry name" value="C2H2-TYPE DOMAIN-CONTAINING PROTEIN"/>
    <property type="match status" value="1"/>
</dbReference>
<dbReference type="RefSeq" id="XP_070916417.1">
    <property type="nucleotide sequence ID" value="XM_071060316.1"/>
</dbReference>
<comment type="caution">
    <text evidence="3">The sequence shown here is derived from an EMBL/GenBank/DDBJ whole genome shotgun (WGS) entry which is preliminary data.</text>
</comment>
<sequence>MTNTIATEVKQCLYQFEVLLRALRDEDGVKAGMTDGGIADQLARFKVWAGNIGAHRAGTSSLDYRLRDASNIRKQVVSLLTDLEDSLRDAYSIVRGETLPLDESAAADDASSSSDEEATDAPHSTSTRQEVTVETEMAQISAAIMEVVDCLFRLSVAIRNPAPHDRLKRVPRLSLSALAYFDRSHVREKFRLAPEDMVEKLALANSRRRQYLEYRKSHHETLAQGLESGVIGDTDSSTVASSIPHQFKDGHDKGYESPDEDTRSRSDWSDTSYASSLTATGKPKVPPLPAAASLGPFQCPYCFMMISISTEYAWRQHVFSDLRPFICLYPDCETPEQDYARLHHCMQHVKQQHWRIWSCPFGCSGDMQSARSLNDHLSNSHGDQIRCREHLRDLLKGSHKPDSAPETCPLCQESLAGMKKFVRHVGRHQRDLALFVLPTLDGIDDELEPEIIDSGIIRSIGFGGLF</sequence>
<protein>
    <recommendedName>
        <fullName evidence="2">C2H2-type domain-containing protein</fullName>
    </recommendedName>
</protein>
<feature type="domain" description="C2H2-type" evidence="2">
    <location>
        <begin position="357"/>
        <end position="381"/>
    </location>
</feature>
<feature type="domain" description="C2H2-type" evidence="2">
    <location>
        <begin position="406"/>
        <end position="428"/>
    </location>
</feature>
<evidence type="ECO:0000313" key="4">
    <source>
        <dbReference type="Proteomes" id="UP001628179"/>
    </source>
</evidence>
<dbReference type="Pfam" id="PF26082">
    <property type="entry name" value="zf-C2H2_AcuF"/>
    <property type="match status" value="1"/>
</dbReference>
<feature type="region of interest" description="Disordered" evidence="1">
    <location>
        <begin position="233"/>
        <end position="269"/>
    </location>
</feature>
<feature type="region of interest" description="Disordered" evidence="1">
    <location>
        <begin position="103"/>
        <end position="132"/>
    </location>
</feature>
<reference evidence="3 4" key="1">
    <citation type="submission" date="2024-09" db="EMBL/GenBank/DDBJ databases">
        <title>Itraconazole resistance in Madurella fahalii resulting from another homologue of gene encoding cytochrome P450 14-alpha sterol demethylase (CYP51).</title>
        <authorList>
            <person name="Yoshioka I."/>
            <person name="Fahal A.H."/>
            <person name="Kaneko S."/>
            <person name="Yaguchi T."/>
        </authorList>
    </citation>
    <scope>NUCLEOTIDE SEQUENCE [LARGE SCALE GENOMIC DNA]</scope>
    <source>
        <strain evidence="3 4">IFM 68171</strain>
    </source>
</reference>
<evidence type="ECO:0000259" key="2">
    <source>
        <dbReference type="SMART" id="SM00355"/>
    </source>
</evidence>
<proteinExistence type="predicted"/>
<name>A0ABQ0GA90_9PEZI</name>
<dbReference type="SMART" id="SM00355">
    <property type="entry name" value="ZnF_C2H2"/>
    <property type="match status" value="3"/>
</dbReference>
<organism evidence="3 4">
    <name type="scientific">Madurella fahalii</name>
    <dbReference type="NCBI Taxonomy" id="1157608"/>
    <lineage>
        <taxon>Eukaryota</taxon>
        <taxon>Fungi</taxon>
        <taxon>Dikarya</taxon>
        <taxon>Ascomycota</taxon>
        <taxon>Pezizomycotina</taxon>
        <taxon>Sordariomycetes</taxon>
        <taxon>Sordariomycetidae</taxon>
        <taxon>Sordariales</taxon>
        <taxon>Sordariales incertae sedis</taxon>
        <taxon>Madurella</taxon>
    </lineage>
</organism>
<evidence type="ECO:0000256" key="1">
    <source>
        <dbReference type="SAM" id="MobiDB-lite"/>
    </source>
</evidence>